<keyword evidence="2" id="KW-1185">Reference proteome</keyword>
<organism evidence="1 2">
    <name type="scientific">Paramecium pentaurelia</name>
    <dbReference type="NCBI Taxonomy" id="43138"/>
    <lineage>
        <taxon>Eukaryota</taxon>
        <taxon>Sar</taxon>
        <taxon>Alveolata</taxon>
        <taxon>Ciliophora</taxon>
        <taxon>Intramacronucleata</taxon>
        <taxon>Oligohymenophorea</taxon>
        <taxon>Peniculida</taxon>
        <taxon>Parameciidae</taxon>
        <taxon>Paramecium</taxon>
    </lineage>
</organism>
<evidence type="ECO:0000313" key="2">
    <source>
        <dbReference type="Proteomes" id="UP000689195"/>
    </source>
</evidence>
<dbReference type="OrthoDB" id="10039175at2759"/>
<dbReference type="Proteomes" id="UP000689195">
    <property type="component" value="Unassembled WGS sequence"/>
</dbReference>
<accession>A0A8S1VEU1</accession>
<proteinExistence type="predicted"/>
<dbReference type="EMBL" id="CAJJDO010000063">
    <property type="protein sequence ID" value="CAD8175397.1"/>
    <property type="molecule type" value="Genomic_DNA"/>
</dbReference>
<name>A0A8S1VEU1_9CILI</name>
<sequence>MTCYYIINTGSFFGGSRDFMNQYFWIFWSWKKMILQFNVQRTKDLHLQIHIHQKHVKIRQYRIDGNDQDKMSGRTEIMIHRCACCTPSDWRVQPIDGCSAGIKKKQRVGDTLFVQDYDPLSNSMNLDDIIIDQEIMYE</sequence>
<comment type="caution">
    <text evidence="1">The sequence shown here is derived from an EMBL/GenBank/DDBJ whole genome shotgun (WGS) entry which is preliminary data.</text>
</comment>
<gene>
    <name evidence="1" type="ORF">PPENT_87.1.T0630035</name>
</gene>
<dbReference type="AlphaFoldDB" id="A0A8S1VEU1"/>
<reference evidence="1" key="1">
    <citation type="submission" date="2021-01" db="EMBL/GenBank/DDBJ databases">
        <authorList>
            <consortium name="Genoscope - CEA"/>
            <person name="William W."/>
        </authorList>
    </citation>
    <scope>NUCLEOTIDE SEQUENCE</scope>
</reference>
<protein>
    <submittedName>
        <fullName evidence="1">Uncharacterized protein</fullName>
    </submittedName>
</protein>
<evidence type="ECO:0000313" key="1">
    <source>
        <dbReference type="EMBL" id="CAD8175397.1"/>
    </source>
</evidence>